<dbReference type="GO" id="GO:0000014">
    <property type="term" value="F:single-stranded DNA endodeoxyribonuclease activity"/>
    <property type="evidence" value="ECO:0007669"/>
    <property type="project" value="TreeGrafter"/>
</dbReference>
<dbReference type="SUPFAM" id="SSF47781">
    <property type="entry name" value="RuvA domain 2-like"/>
    <property type="match status" value="1"/>
</dbReference>
<keyword evidence="13" id="KW-1185">Reference proteome</keyword>
<evidence type="ECO:0000256" key="1">
    <source>
        <dbReference type="ARBA" id="ARBA00004123"/>
    </source>
</evidence>
<dbReference type="Gene3D" id="3.40.50.10130">
    <property type="match status" value="1"/>
</dbReference>
<keyword evidence="8" id="KW-0234">DNA repair</keyword>
<comment type="caution">
    <text evidence="12">The sequence shown here is derived from an EMBL/GenBank/DDBJ whole genome shotgun (WGS) entry which is preliminary data.</text>
</comment>
<dbReference type="SUPFAM" id="SSF52980">
    <property type="entry name" value="Restriction endonuclease-like"/>
    <property type="match status" value="1"/>
</dbReference>
<dbReference type="CDD" id="cd20078">
    <property type="entry name" value="XPF_nuclease_XPF_euk"/>
    <property type="match status" value="1"/>
</dbReference>
<keyword evidence="3" id="KW-0540">Nuclease</keyword>
<organism evidence="12 13">
    <name type="scientific">Venturia nashicola</name>
    <dbReference type="NCBI Taxonomy" id="86259"/>
    <lineage>
        <taxon>Eukaryota</taxon>
        <taxon>Fungi</taxon>
        <taxon>Dikarya</taxon>
        <taxon>Ascomycota</taxon>
        <taxon>Pezizomycotina</taxon>
        <taxon>Dothideomycetes</taxon>
        <taxon>Pleosporomycetidae</taxon>
        <taxon>Venturiales</taxon>
        <taxon>Venturiaceae</taxon>
        <taxon>Venturia</taxon>
    </lineage>
</organism>
<protein>
    <submittedName>
        <fullName evidence="12">Putative purine nucleoside phosphorylase</fullName>
    </submittedName>
</protein>
<evidence type="ECO:0000256" key="7">
    <source>
        <dbReference type="ARBA" id="ARBA00023125"/>
    </source>
</evidence>
<keyword evidence="7" id="KW-0238">DNA-binding</keyword>
<evidence type="ECO:0000256" key="3">
    <source>
        <dbReference type="ARBA" id="ARBA00022722"/>
    </source>
</evidence>
<evidence type="ECO:0000256" key="5">
    <source>
        <dbReference type="ARBA" id="ARBA00022763"/>
    </source>
</evidence>
<evidence type="ECO:0000259" key="11">
    <source>
        <dbReference type="SMART" id="SM00891"/>
    </source>
</evidence>
<proteinExistence type="inferred from homology"/>
<keyword evidence="6" id="KW-0378">Hydrolase</keyword>
<keyword evidence="4" id="KW-0255">Endonuclease</keyword>
<keyword evidence="9" id="KW-0539">Nucleus</keyword>
<dbReference type="SMART" id="SM00891">
    <property type="entry name" value="ERCC4"/>
    <property type="match status" value="1"/>
</dbReference>
<dbReference type="FunFam" id="3.40.50.10130:FF:000002">
    <property type="entry name" value="DNA repair endonuclease XPF"/>
    <property type="match status" value="1"/>
</dbReference>
<evidence type="ECO:0000256" key="2">
    <source>
        <dbReference type="ARBA" id="ARBA00010015"/>
    </source>
</evidence>
<dbReference type="GO" id="GO:0000712">
    <property type="term" value="P:resolution of meiotic recombination intermediates"/>
    <property type="evidence" value="ECO:0007669"/>
    <property type="project" value="TreeGrafter"/>
</dbReference>
<dbReference type="Pfam" id="PF02732">
    <property type="entry name" value="ERCC4"/>
    <property type="match status" value="1"/>
</dbReference>
<dbReference type="Gene3D" id="1.10.150.20">
    <property type="entry name" value="5' to 3' exonuclease, C-terminal subdomain"/>
    <property type="match status" value="1"/>
</dbReference>
<feature type="domain" description="ERCC4" evidence="11">
    <location>
        <begin position="699"/>
        <end position="779"/>
    </location>
</feature>
<accession>A0A4Z1NWQ9</accession>
<dbReference type="GO" id="GO:1901255">
    <property type="term" value="P:nucleotide-excision repair involved in interstrand cross-link repair"/>
    <property type="evidence" value="ECO:0007669"/>
    <property type="project" value="TreeGrafter"/>
</dbReference>
<dbReference type="NCBIfam" id="TIGR00596">
    <property type="entry name" value="rad1"/>
    <property type="match status" value="1"/>
</dbReference>
<dbReference type="InterPro" id="IPR011335">
    <property type="entry name" value="Restrct_endonuc-II-like"/>
</dbReference>
<dbReference type="InterPro" id="IPR006166">
    <property type="entry name" value="ERCC4_domain"/>
</dbReference>
<evidence type="ECO:0000256" key="8">
    <source>
        <dbReference type="ARBA" id="ARBA00023204"/>
    </source>
</evidence>
<evidence type="ECO:0000313" key="13">
    <source>
        <dbReference type="Proteomes" id="UP000298493"/>
    </source>
</evidence>
<dbReference type="GO" id="GO:0000724">
    <property type="term" value="P:double-strand break repair via homologous recombination"/>
    <property type="evidence" value="ECO:0007669"/>
    <property type="project" value="TreeGrafter"/>
</dbReference>
<dbReference type="PANTHER" id="PTHR10150">
    <property type="entry name" value="DNA REPAIR ENDONUCLEASE XPF"/>
    <property type="match status" value="1"/>
</dbReference>
<dbReference type="OrthoDB" id="361020at2759"/>
<dbReference type="InterPro" id="IPR010994">
    <property type="entry name" value="RuvA_2-like"/>
</dbReference>
<evidence type="ECO:0000256" key="6">
    <source>
        <dbReference type="ARBA" id="ARBA00022801"/>
    </source>
</evidence>
<comment type="similarity">
    <text evidence="2">Belongs to the XPF family.</text>
</comment>
<dbReference type="EMBL" id="SNSC02000012">
    <property type="protein sequence ID" value="TID19542.1"/>
    <property type="molecule type" value="Genomic_DNA"/>
</dbReference>
<evidence type="ECO:0000256" key="10">
    <source>
        <dbReference type="SAM" id="MobiDB-lite"/>
    </source>
</evidence>
<dbReference type="InterPro" id="IPR047520">
    <property type="entry name" value="XPF_nuclease"/>
</dbReference>
<evidence type="ECO:0000313" key="12">
    <source>
        <dbReference type="EMBL" id="TID19542.1"/>
    </source>
</evidence>
<dbReference type="InterPro" id="IPR006167">
    <property type="entry name" value="XPF"/>
</dbReference>
<evidence type="ECO:0000256" key="9">
    <source>
        <dbReference type="ARBA" id="ARBA00023242"/>
    </source>
</evidence>
<name>A0A4Z1NWQ9_9PEZI</name>
<evidence type="ECO:0000256" key="4">
    <source>
        <dbReference type="ARBA" id="ARBA00022759"/>
    </source>
</evidence>
<gene>
    <name evidence="12" type="ORF">E6O75_ATG06880</name>
</gene>
<dbReference type="PANTHER" id="PTHR10150:SF0">
    <property type="entry name" value="DNA REPAIR ENDONUCLEASE XPF"/>
    <property type="match status" value="1"/>
</dbReference>
<comment type="subcellular location">
    <subcellularLocation>
        <location evidence="1">Nucleus</location>
    </subcellularLocation>
</comment>
<dbReference type="GO" id="GO:0003684">
    <property type="term" value="F:damaged DNA binding"/>
    <property type="evidence" value="ECO:0007669"/>
    <property type="project" value="TreeGrafter"/>
</dbReference>
<dbReference type="GO" id="GO:0000110">
    <property type="term" value="C:nucleotide-excision repair factor 1 complex"/>
    <property type="evidence" value="ECO:0007669"/>
    <property type="project" value="TreeGrafter"/>
</dbReference>
<dbReference type="AlphaFoldDB" id="A0A4Z1NWQ9"/>
<sequence length="929" mass="105582">MPGDEKAPVKVSLPLAFQQQIFHELRKDDQLLILARGLGLLRIVTNLLHAYDAVGHNIVIVVGADEREEKWIGEALAEKAELSRPSKCRGLTTINSDALTPQTREKSYKKTGIFSVTSRILIVDFLSGLLDASKVTGIILLHAERISYTSTEAFILRKYRQDNKDGFLKAFTDVPEAFVSGFSPLATKLRYLFLRKVALYPRFQADVAQSLEGKKKAEVIELEVAMTESMRIIQNAVMECIEASIGELKKLNSGVEMEDWNIDSALHRDFFRMIMRQLDPVWHRTSPRSKQIVNALRKLNDLLRFVLTYDAVGFQRYLDMLLADEQAPEGKRKENPSPWLLLDAADTLFDTAKRRVYTGKLTDVRSNERSSSPIPSTLQPVLEELPKWEMLAEVLEEIERDVYFNPVPQDDSSGAVLIMCGEIATCNQLKDYLQSMHVHTDGKAKEEDGEEPRASGEIFMRRKLRNYIHWRRQFTRMTTAIDAEKLANAPVDARVQASRGRAPPNKRRRVRGGGSTASGPGRDFGGRTAGDKEAHLASLLTELEITEAEAQQKEEIVVDSLDRMEDYYELYDLKELIVLHPFDGDMDEHVLEEVRPRYVIMYEPDAAFIRRIEVYRSSHTDRNVRVYFMYYGGSVEEQRYLSAVRKEKDAFTKLIRERGSMALTFDDRRTGTQEEQFLRTINTRIAGGGRLAATAVQPRIICDMREFRSSLTGLLHARSVDVVPAQLTVGDYVLTPNICVERKSVSDLIGSFKNGRLFHQVEMMLEHYKNPMLLIEFGDTKSFTLEQFSDLSHSAAAAAMGAPDLQSKIVMLTLHFPKLRIIWSSSPYQTAEIFDELKKQQEEPDPYTAVKIGLEAGEDPETGRTYNQDPMDMIRNVPGVTEKNLVTLSLNVGSVRELSNMDEDDVCRLLGREAGRQVWRFFNRDVVDD</sequence>
<dbReference type="GO" id="GO:0003697">
    <property type="term" value="F:single-stranded DNA binding"/>
    <property type="evidence" value="ECO:0007669"/>
    <property type="project" value="InterPro"/>
</dbReference>
<dbReference type="GO" id="GO:0000736">
    <property type="term" value="P:double-strand break repair via single-strand annealing, removal of nonhomologous ends"/>
    <property type="evidence" value="ECO:0007669"/>
    <property type="project" value="TreeGrafter"/>
</dbReference>
<dbReference type="STRING" id="86259.A0A4Z1NWQ9"/>
<dbReference type="Proteomes" id="UP000298493">
    <property type="component" value="Unassembled WGS sequence"/>
</dbReference>
<keyword evidence="5" id="KW-0227">DNA damage</keyword>
<reference evidence="12 13" key="1">
    <citation type="submission" date="2019-04" db="EMBL/GenBank/DDBJ databases">
        <title>High contiguity whole genome sequence and gene annotation resource for two Venturia nashicola isolates.</title>
        <authorList>
            <person name="Prokchorchik M."/>
            <person name="Won K."/>
            <person name="Lee Y."/>
            <person name="Choi E.D."/>
            <person name="Segonzac C."/>
            <person name="Sohn K.H."/>
        </authorList>
    </citation>
    <scope>NUCLEOTIDE SEQUENCE [LARGE SCALE GENOMIC DNA]</scope>
    <source>
        <strain evidence="12 13">PRI2</strain>
    </source>
</reference>
<feature type="region of interest" description="Disordered" evidence="10">
    <location>
        <begin position="492"/>
        <end position="529"/>
    </location>
</feature>